<protein>
    <recommendedName>
        <fullName evidence="9">Major facilitator superfamily (MFS) profile domain-containing protein</fullName>
    </recommendedName>
</protein>
<feature type="region of interest" description="Disordered" evidence="7">
    <location>
        <begin position="1"/>
        <end position="40"/>
    </location>
</feature>
<keyword evidence="3" id="KW-0813">Transport</keyword>
<feature type="transmembrane region" description="Helical" evidence="8">
    <location>
        <begin position="458"/>
        <end position="479"/>
    </location>
</feature>
<proteinExistence type="inferred from homology"/>
<dbReference type="Pfam" id="PF07690">
    <property type="entry name" value="MFS_1"/>
    <property type="match status" value="1"/>
</dbReference>
<evidence type="ECO:0000256" key="4">
    <source>
        <dbReference type="ARBA" id="ARBA00022692"/>
    </source>
</evidence>
<sequence length="606" mass="66528">MSRHEPQTSDTKTGIKTEFGTADPTSFSRSRRPNDSESANVRSITAWRHEHDGSMDEQEQLLGDNVQPGVQTIEAITSVWTKTALIIAYVMIWLIYFVDSLQQATTGNLTPYVTSAFRQHSLTPTVNIMSNIIGGVFKLTLAKVLDVFGRPQGYLLSIILTTLGLVMMAVCRNVETYAAAQVFYWVGFNGLGYCLSIFVADTSSLQNRGLMFAFTTSPYIITTWISGPLAQGILDGPGFRWGFGIFALVTPCITLPLYVLFIKNYHQAKKRGLMAPRKTNLTCRQTVVHYAREFDLVGLVLVSTGLALFLLSFNIYNRQADGWRSPLIISLLVAGPLLLCAFVIWETLYAPVQFLPYALLTDRTVVGACALAAVTFISFYIWNSYFRSFLQVVNGLSVAQASYVGSIYSMGSCFSAIFVGLLIRKTGRYKSLSLYFGVPVIVLGVWFMTGALRPDTHVGFIVMCQVLIACSGGTLVITQQTAAMAAASHQYLAVVLAVDSLFSAIGAAIGLTVSATVWQAVFPQRLTDYLPDSAMSNFTDIYGRLDVQLSYPIGSSTRAAIQRAYGDSQRAMLIISTAVLMLSFVAVGLWRDVNIKNIKQVRGNVI</sequence>
<feature type="transmembrane region" description="Helical" evidence="8">
    <location>
        <begin position="83"/>
        <end position="101"/>
    </location>
</feature>
<keyword evidence="5 8" id="KW-1133">Transmembrane helix</keyword>
<dbReference type="PROSITE" id="PS50850">
    <property type="entry name" value="MFS"/>
    <property type="match status" value="1"/>
</dbReference>
<feature type="transmembrane region" description="Helical" evidence="8">
    <location>
        <begin position="153"/>
        <end position="170"/>
    </location>
</feature>
<evidence type="ECO:0000259" key="9">
    <source>
        <dbReference type="PROSITE" id="PS50850"/>
    </source>
</evidence>
<evidence type="ECO:0000256" key="5">
    <source>
        <dbReference type="ARBA" id="ARBA00022989"/>
    </source>
</evidence>
<dbReference type="OrthoDB" id="4078873at2759"/>
<feature type="transmembrane region" description="Helical" evidence="8">
    <location>
        <begin position="328"/>
        <end position="352"/>
    </location>
</feature>
<comment type="subcellular location">
    <subcellularLocation>
        <location evidence="1">Membrane</location>
        <topology evidence="1">Multi-pass membrane protein</topology>
    </subcellularLocation>
</comment>
<dbReference type="FunFam" id="1.20.1250.20:FF:000284">
    <property type="entry name" value="Siderophore iron transporter mirB"/>
    <property type="match status" value="1"/>
</dbReference>
<feature type="transmembrane region" description="Helical" evidence="8">
    <location>
        <begin position="432"/>
        <end position="452"/>
    </location>
</feature>
<dbReference type="Proteomes" id="UP000748025">
    <property type="component" value="Unassembled WGS sequence"/>
</dbReference>
<organism evidence="10 11">
    <name type="scientific">Claviceps pusilla</name>
    <dbReference type="NCBI Taxonomy" id="123648"/>
    <lineage>
        <taxon>Eukaryota</taxon>
        <taxon>Fungi</taxon>
        <taxon>Dikarya</taxon>
        <taxon>Ascomycota</taxon>
        <taxon>Pezizomycotina</taxon>
        <taxon>Sordariomycetes</taxon>
        <taxon>Hypocreomycetidae</taxon>
        <taxon>Hypocreales</taxon>
        <taxon>Clavicipitaceae</taxon>
        <taxon>Claviceps</taxon>
    </lineage>
</organism>
<feature type="transmembrane region" description="Helical" evidence="8">
    <location>
        <begin position="364"/>
        <end position="382"/>
    </location>
</feature>
<evidence type="ECO:0000256" key="6">
    <source>
        <dbReference type="ARBA" id="ARBA00023136"/>
    </source>
</evidence>
<keyword evidence="4 8" id="KW-0812">Transmembrane</keyword>
<keyword evidence="11" id="KW-1185">Reference proteome</keyword>
<reference evidence="10" key="1">
    <citation type="journal article" date="2020" name="bioRxiv">
        <title>Whole genome comparisons of ergot fungi reveals the divergence and evolution of species within the genus Claviceps are the result of varying mechanisms driving genome evolution and host range expansion.</title>
        <authorList>
            <person name="Wyka S.A."/>
            <person name="Mondo S.J."/>
            <person name="Liu M."/>
            <person name="Dettman J."/>
            <person name="Nalam V."/>
            <person name="Broders K.D."/>
        </authorList>
    </citation>
    <scope>NUCLEOTIDE SEQUENCE</scope>
    <source>
        <strain evidence="10">CCC 602</strain>
    </source>
</reference>
<evidence type="ECO:0000313" key="10">
    <source>
        <dbReference type="EMBL" id="KAG6017249.1"/>
    </source>
</evidence>
<feature type="transmembrane region" description="Helical" evidence="8">
    <location>
        <begin position="402"/>
        <end position="423"/>
    </location>
</feature>
<evidence type="ECO:0000256" key="1">
    <source>
        <dbReference type="ARBA" id="ARBA00004141"/>
    </source>
</evidence>
<keyword evidence="6 8" id="KW-0472">Membrane</keyword>
<comment type="caution">
    <text evidence="10">The sequence shown here is derived from an EMBL/GenBank/DDBJ whole genome shotgun (WGS) entry which is preliminary data.</text>
</comment>
<feature type="transmembrane region" description="Helical" evidence="8">
    <location>
        <begin position="491"/>
        <end position="521"/>
    </location>
</feature>
<dbReference type="GO" id="GO:0022857">
    <property type="term" value="F:transmembrane transporter activity"/>
    <property type="evidence" value="ECO:0007669"/>
    <property type="project" value="InterPro"/>
</dbReference>
<feature type="transmembrane region" description="Helical" evidence="8">
    <location>
        <begin position="294"/>
        <end position="316"/>
    </location>
</feature>
<dbReference type="PANTHER" id="PTHR23501">
    <property type="entry name" value="MAJOR FACILITATOR SUPERFAMILY"/>
    <property type="match status" value="1"/>
</dbReference>
<dbReference type="Gene3D" id="1.20.1250.20">
    <property type="entry name" value="MFS general substrate transporter like domains"/>
    <property type="match status" value="2"/>
</dbReference>
<dbReference type="GO" id="GO:0005886">
    <property type="term" value="C:plasma membrane"/>
    <property type="evidence" value="ECO:0007669"/>
    <property type="project" value="TreeGrafter"/>
</dbReference>
<evidence type="ECO:0000256" key="3">
    <source>
        <dbReference type="ARBA" id="ARBA00022448"/>
    </source>
</evidence>
<dbReference type="InterPro" id="IPR036259">
    <property type="entry name" value="MFS_trans_sf"/>
</dbReference>
<feature type="domain" description="Major facilitator superfamily (MFS) profile" evidence="9">
    <location>
        <begin position="88"/>
        <end position="594"/>
    </location>
</feature>
<evidence type="ECO:0000256" key="8">
    <source>
        <dbReference type="SAM" id="Phobius"/>
    </source>
</evidence>
<feature type="transmembrane region" description="Helical" evidence="8">
    <location>
        <begin position="212"/>
        <end position="233"/>
    </location>
</feature>
<evidence type="ECO:0000256" key="2">
    <source>
        <dbReference type="ARBA" id="ARBA00008335"/>
    </source>
</evidence>
<dbReference type="EMBL" id="SRPW01000165">
    <property type="protein sequence ID" value="KAG6017249.1"/>
    <property type="molecule type" value="Genomic_DNA"/>
</dbReference>
<evidence type="ECO:0000313" key="11">
    <source>
        <dbReference type="Proteomes" id="UP000748025"/>
    </source>
</evidence>
<dbReference type="InterPro" id="IPR020846">
    <property type="entry name" value="MFS_dom"/>
</dbReference>
<dbReference type="SUPFAM" id="SSF103473">
    <property type="entry name" value="MFS general substrate transporter"/>
    <property type="match status" value="2"/>
</dbReference>
<gene>
    <name evidence="10" type="ORF">E4U43_001925</name>
</gene>
<dbReference type="PANTHER" id="PTHR23501:SF3">
    <property type="entry name" value="MAJOR FACILITATOR SUPERFAMILY (MFS) PROFILE DOMAIN-CONTAINING PROTEIN"/>
    <property type="match status" value="1"/>
</dbReference>
<feature type="transmembrane region" description="Helical" evidence="8">
    <location>
        <begin position="239"/>
        <end position="261"/>
    </location>
</feature>
<evidence type="ECO:0000256" key="7">
    <source>
        <dbReference type="SAM" id="MobiDB-lite"/>
    </source>
</evidence>
<dbReference type="AlphaFoldDB" id="A0A9P7NG34"/>
<accession>A0A9P7NG34</accession>
<name>A0A9P7NG34_9HYPO</name>
<feature type="transmembrane region" description="Helical" evidence="8">
    <location>
        <begin position="571"/>
        <end position="590"/>
    </location>
</feature>
<feature type="transmembrane region" description="Helical" evidence="8">
    <location>
        <begin position="182"/>
        <end position="200"/>
    </location>
</feature>
<dbReference type="InterPro" id="IPR011701">
    <property type="entry name" value="MFS"/>
</dbReference>
<comment type="similarity">
    <text evidence="2">Belongs to the major facilitator superfamily.</text>
</comment>